<dbReference type="InterPro" id="IPR029068">
    <property type="entry name" value="Glyas_Bleomycin-R_OHBP_Dase"/>
</dbReference>
<dbReference type="InterPro" id="IPR004360">
    <property type="entry name" value="Glyas_Fos-R_dOase_dom"/>
</dbReference>
<dbReference type="InterPro" id="IPR051785">
    <property type="entry name" value="MMCE/EMCE_epimerase"/>
</dbReference>
<dbReference type="SUPFAM" id="SSF54593">
    <property type="entry name" value="Glyoxalase/Bleomycin resistance protein/Dihydroxybiphenyl dioxygenase"/>
    <property type="match status" value="1"/>
</dbReference>
<dbReference type="PROSITE" id="PS51819">
    <property type="entry name" value="VOC"/>
    <property type="match status" value="1"/>
</dbReference>
<organism evidence="3 4">
    <name type="scientific">Candidatus Nitrohelix vancouverensis</name>
    <dbReference type="NCBI Taxonomy" id="2705534"/>
    <lineage>
        <taxon>Bacteria</taxon>
        <taxon>Pseudomonadati</taxon>
        <taxon>Nitrospinota/Tectimicrobiota group</taxon>
        <taxon>Nitrospinota</taxon>
        <taxon>Nitrospinia</taxon>
        <taxon>Nitrospinales</taxon>
        <taxon>Nitrospinaceae</taxon>
        <taxon>Candidatus Nitrohelix</taxon>
    </lineage>
</organism>
<dbReference type="GO" id="GO:0004493">
    <property type="term" value="F:methylmalonyl-CoA epimerase activity"/>
    <property type="evidence" value="ECO:0007669"/>
    <property type="project" value="TreeGrafter"/>
</dbReference>
<feature type="domain" description="VOC" evidence="2">
    <location>
        <begin position="4"/>
        <end position="124"/>
    </location>
</feature>
<dbReference type="EMBL" id="CP048620">
    <property type="protein sequence ID" value="QPJ64995.1"/>
    <property type="molecule type" value="Genomic_DNA"/>
</dbReference>
<dbReference type="PANTHER" id="PTHR43048:SF3">
    <property type="entry name" value="METHYLMALONYL-COA EPIMERASE, MITOCHONDRIAL"/>
    <property type="match status" value="1"/>
</dbReference>
<gene>
    <name evidence="3" type="ORF">G3M78_06175</name>
</gene>
<dbReference type="Gene3D" id="3.10.180.10">
    <property type="entry name" value="2,3-Dihydroxybiphenyl 1,2-Dioxygenase, domain 1"/>
    <property type="match status" value="1"/>
</dbReference>
<dbReference type="Proteomes" id="UP000594464">
    <property type="component" value="Chromosome"/>
</dbReference>
<dbReference type="InterPro" id="IPR037523">
    <property type="entry name" value="VOC_core"/>
</dbReference>
<dbReference type="PROSITE" id="PS00934">
    <property type="entry name" value="GLYOXALASE_I_1"/>
    <property type="match status" value="1"/>
</dbReference>
<reference evidence="4" key="1">
    <citation type="submission" date="2020-02" db="EMBL/GenBank/DDBJ databases">
        <title>Genomic and physiological characterization of two novel Nitrospinaceae genera.</title>
        <authorList>
            <person name="Mueller A.J."/>
            <person name="Jung M.-Y."/>
            <person name="Strachan C.R."/>
            <person name="Herbold C.W."/>
            <person name="Kirkegaard R.H."/>
            <person name="Daims H."/>
        </authorList>
    </citation>
    <scope>NUCLEOTIDE SEQUENCE [LARGE SCALE GENOMIC DNA]</scope>
</reference>
<dbReference type="Pfam" id="PF00903">
    <property type="entry name" value="Glyoxalase"/>
    <property type="match status" value="1"/>
</dbReference>
<evidence type="ECO:0000313" key="3">
    <source>
        <dbReference type="EMBL" id="QPJ64995.1"/>
    </source>
</evidence>
<dbReference type="GO" id="GO:0004462">
    <property type="term" value="F:lactoylglutathione lyase activity"/>
    <property type="evidence" value="ECO:0007669"/>
    <property type="project" value="InterPro"/>
</dbReference>
<name>A0A7T0G340_9BACT</name>
<protein>
    <submittedName>
        <fullName evidence="3">VOC family protein</fullName>
    </submittedName>
</protein>
<sequence>MIKKYLHTRFRVADMDRSIHFYKEVLGMEVVEQKTSPRGSRLVFLQFPGMDAELELCSFPSSGEVSVPEDLVHLAFQVDDIEACIQKLESAGVPVTEGPITSDNGTRFIFTEDPDKYEIELMQYSEGE</sequence>
<accession>A0A7T0G340</accession>
<evidence type="ECO:0000259" key="2">
    <source>
        <dbReference type="PROSITE" id="PS51819"/>
    </source>
</evidence>
<evidence type="ECO:0000256" key="1">
    <source>
        <dbReference type="ARBA" id="ARBA00022723"/>
    </source>
</evidence>
<evidence type="ECO:0000313" key="4">
    <source>
        <dbReference type="Proteomes" id="UP000594464"/>
    </source>
</evidence>
<proteinExistence type="predicted"/>
<keyword evidence="1" id="KW-0479">Metal-binding</keyword>
<dbReference type="AlphaFoldDB" id="A0A7T0G340"/>
<dbReference type="KEGG" id="nva:G3M78_06175"/>
<dbReference type="GO" id="GO:0046491">
    <property type="term" value="P:L-methylmalonyl-CoA metabolic process"/>
    <property type="evidence" value="ECO:0007669"/>
    <property type="project" value="TreeGrafter"/>
</dbReference>
<dbReference type="InterPro" id="IPR018146">
    <property type="entry name" value="Glyoxalase_1_CS"/>
</dbReference>
<dbReference type="GO" id="GO:0046872">
    <property type="term" value="F:metal ion binding"/>
    <property type="evidence" value="ECO:0007669"/>
    <property type="project" value="UniProtKB-KW"/>
</dbReference>
<dbReference type="PANTHER" id="PTHR43048">
    <property type="entry name" value="METHYLMALONYL-COA EPIMERASE"/>
    <property type="match status" value="1"/>
</dbReference>